<accession>A0ABD4A434</accession>
<keyword evidence="1 4" id="KW-0479">Metal-binding</keyword>
<feature type="binding site" description="via carbamate group" evidence="4">
    <location>
        <position position="145"/>
    </location>
    <ligand>
        <name>Zn(2+)</name>
        <dbReference type="ChEBI" id="CHEBI:29105"/>
        <label>2</label>
    </ligand>
</feature>
<feature type="binding site" evidence="4">
    <location>
        <position position="266"/>
    </location>
    <ligand>
        <name>Zn(2+)</name>
        <dbReference type="ChEBI" id="CHEBI:29105"/>
        <label>1</label>
    </ligand>
</feature>
<dbReference type="InterPro" id="IPR001559">
    <property type="entry name" value="Phosphotriesterase"/>
</dbReference>
<dbReference type="PANTHER" id="PTHR10819:SF3">
    <property type="entry name" value="PHOSPHOTRIESTERASE-RELATED PROTEIN"/>
    <property type="match status" value="1"/>
</dbReference>
<protein>
    <submittedName>
        <fullName evidence="6">Parathion hydrolase</fullName>
        <ecNumber evidence="6">3.1.8.1</ecNumber>
    </submittedName>
</protein>
<evidence type="ECO:0000313" key="7">
    <source>
        <dbReference type="Proteomes" id="UP000032076"/>
    </source>
</evidence>
<comment type="cofactor">
    <cofactor evidence="4">
        <name>a divalent metal cation</name>
        <dbReference type="ChEBI" id="CHEBI:60240"/>
    </cofactor>
    <text evidence="4">Binds 2 divalent metal cations per subunit.</text>
</comment>
<feature type="modified residue" description="N6-carboxylysine" evidence="3 5">
    <location>
        <position position="145"/>
    </location>
</feature>
<sequence length="342" mass="37819">MVSKTVNTVLGPVDANKLGKTLMHEHFFFGYAGYHGNSLYSAKKNDIIRIGVEVANRAKAHGVTTIVDATPNDSGRDPELLKEISEQSGVHIIFATGYYYEGEGAPAYFKFKQGLGIAEEEIYEMFMSEIQNGVGKTGLKPGVIKLGSSKDRITDYEQMFFRAAARVQKETGISIITHTQEGTMGPEQAELLISEGVDPKRILIGHMCGNTDISYHLRTLEQGVYVGFDRFGIQKFVGAPMDRERIGTLIGLIGLGYENQLIMSHDTVNVWLGKPPEFPEAMIGLVENWHVGHIFENIIPALKRGGVTDEQIETILVKNPQAIFGGESSKNRTKDEIEKVVR</sequence>
<evidence type="ECO:0000256" key="3">
    <source>
        <dbReference type="PIRSR" id="PIRSR601559-50"/>
    </source>
</evidence>
<dbReference type="SUPFAM" id="SSF51556">
    <property type="entry name" value="Metallo-dependent hydrolases"/>
    <property type="match status" value="1"/>
</dbReference>
<evidence type="ECO:0000256" key="5">
    <source>
        <dbReference type="PROSITE-ProRule" id="PRU00679"/>
    </source>
</evidence>
<evidence type="ECO:0000256" key="1">
    <source>
        <dbReference type="ARBA" id="ARBA00022723"/>
    </source>
</evidence>
<organism evidence="6 7">
    <name type="scientific">Caldibacillus thermoamylovorans</name>
    <dbReference type="NCBI Taxonomy" id="35841"/>
    <lineage>
        <taxon>Bacteria</taxon>
        <taxon>Bacillati</taxon>
        <taxon>Bacillota</taxon>
        <taxon>Bacilli</taxon>
        <taxon>Bacillales</taxon>
        <taxon>Bacillaceae</taxon>
        <taxon>Caldibacillus</taxon>
    </lineage>
</organism>
<dbReference type="EMBL" id="JXLU01000126">
    <property type="protein sequence ID" value="KIO71514.1"/>
    <property type="molecule type" value="Genomic_DNA"/>
</dbReference>
<evidence type="ECO:0000256" key="2">
    <source>
        <dbReference type="ARBA" id="ARBA00022801"/>
    </source>
</evidence>
<gene>
    <name evidence="6" type="ORF">B4167_3643</name>
</gene>
<feature type="binding site" evidence="4">
    <location>
        <position position="24"/>
    </location>
    <ligand>
        <name>Zn(2+)</name>
        <dbReference type="ChEBI" id="CHEBI:29105"/>
        <label>1</label>
    </ligand>
</feature>
<reference evidence="6 7" key="1">
    <citation type="submission" date="2015-01" db="EMBL/GenBank/DDBJ databases">
        <title>Draft Genome Sequences of Four Bacillus thermoamylovorans Strains, Isolated From Food Products.</title>
        <authorList>
            <person name="Krawcyk A.O."/>
            <person name="Berendsen E.M."/>
            <person name="Eijlander R.T."/>
            <person name="de Jong A."/>
            <person name="Wells-Bennik M."/>
            <person name="Kuipers O.P."/>
        </authorList>
    </citation>
    <scope>NUCLEOTIDE SEQUENCE [LARGE SCALE GENOMIC DNA]</scope>
    <source>
        <strain evidence="6 7">B4167</strain>
    </source>
</reference>
<dbReference type="Proteomes" id="UP000032076">
    <property type="component" value="Unassembled WGS sequence"/>
</dbReference>
<feature type="binding site" evidence="4">
    <location>
        <position position="26"/>
    </location>
    <ligand>
        <name>Zn(2+)</name>
        <dbReference type="ChEBI" id="CHEBI:29105"/>
        <label>1</label>
    </ligand>
</feature>
<dbReference type="Pfam" id="PF02126">
    <property type="entry name" value="PTE"/>
    <property type="match status" value="1"/>
</dbReference>
<name>A0ABD4A434_9BACI</name>
<dbReference type="Gene3D" id="3.20.20.140">
    <property type="entry name" value="Metal-dependent hydrolases"/>
    <property type="match status" value="1"/>
</dbReference>
<dbReference type="PIRSF" id="PIRSF016839">
    <property type="entry name" value="PhP"/>
    <property type="match status" value="1"/>
</dbReference>
<feature type="binding site" evidence="4">
    <location>
        <position position="206"/>
    </location>
    <ligand>
        <name>Zn(2+)</name>
        <dbReference type="ChEBI" id="CHEBI:29105"/>
        <label>2</label>
    </ligand>
</feature>
<dbReference type="GO" id="GO:0046872">
    <property type="term" value="F:metal ion binding"/>
    <property type="evidence" value="ECO:0007669"/>
    <property type="project" value="UniProtKB-KW"/>
</dbReference>
<feature type="binding site" evidence="4">
    <location>
        <position position="178"/>
    </location>
    <ligand>
        <name>Zn(2+)</name>
        <dbReference type="ChEBI" id="CHEBI:29105"/>
        <label>2</label>
    </ligand>
</feature>
<dbReference type="EC" id="3.1.8.1" evidence="6"/>
<dbReference type="PANTHER" id="PTHR10819">
    <property type="entry name" value="PHOSPHOTRIESTERASE-RELATED"/>
    <property type="match status" value="1"/>
</dbReference>
<dbReference type="InterPro" id="IPR032466">
    <property type="entry name" value="Metal_Hydrolase"/>
</dbReference>
<evidence type="ECO:0000313" key="6">
    <source>
        <dbReference type="EMBL" id="KIO71514.1"/>
    </source>
</evidence>
<evidence type="ECO:0000256" key="4">
    <source>
        <dbReference type="PIRSR" id="PIRSR601559-51"/>
    </source>
</evidence>
<feature type="binding site" description="via carbamate group" evidence="4">
    <location>
        <position position="145"/>
    </location>
    <ligand>
        <name>Zn(2+)</name>
        <dbReference type="ChEBI" id="CHEBI:29105"/>
        <label>1</label>
    </ligand>
</feature>
<proteinExistence type="inferred from homology"/>
<dbReference type="PROSITE" id="PS51347">
    <property type="entry name" value="PHOSPHOTRIESTERASE_2"/>
    <property type="match status" value="1"/>
</dbReference>
<comment type="similarity">
    <text evidence="5">Belongs to the metallo-dependent hydrolases superfamily. Phosphotriesterase family.</text>
</comment>
<dbReference type="AlphaFoldDB" id="A0ABD4A434"/>
<keyword evidence="2 6" id="KW-0378">Hydrolase</keyword>
<comment type="caution">
    <text evidence="6">The sequence shown here is derived from an EMBL/GenBank/DDBJ whole genome shotgun (WGS) entry which is preliminary data.</text>
</comment>
<dbReference type="GO" id="GO:0004063">
    <property type="term" value="F:aryldialkylphosphatase activity"/>
    <property type="evidence" value="ECO:0007669"/>
    <property type="project" value="UniProtKB-EC"/>
</dbReference>